<organism evidence="7 8">
    <name type="scientific">Roseococcus suduntuyensis</name>
    <dbReference type="NCBI Taxonomy" id="455361"/>
    <lineage>
        <taxon>Bacteria</taxon>
        <taxon>Pseudomonadati</taxon>
        <taxon>Pseudomonadota</taxon>
        <taxon>Alphaproteobacteria</taxon>
        <taxon>Acetobacterales</taxon>
        <taxon>Roseomonadaceae</taxon>
        <taxon>Roseococcus</taxon>
    </lineage>
</organism>
<evidence type="ECO:0008006" key="9">
    <source>
        <dbReference type="Google" id="ProtNLM"/>
    </source>
</evidence>
<dbReference type="InterPro" id="IPR052983">
    <property type="entry name" value="MFS_Riboflavin_Transporter"/>
</dbReference>
<keyword evidence="3 6" id="KW-0812">Transmembrane</keyword>
<feature type="transmembrane region" description="Helical" evidence="6">
    <location>
        <begin position="46"/>
        <end position="67"/>
    </location>
</feature>
<gene>
    <name evidence="7" type="ORF">GGQ83_001926</name>
</gene>
<dbReference type="Pfam" id="PF07690">
    <property type="entry name" value="MFS_1"/>
    <property type="match status" value="1"/>
</dbReference>
<evidence type="ECO:0000256" key="2">
    <source>
        <dbReference type="ARBA" id="ARBA00022448"/>
    </source>
</evidence>
<feature type="transmembrane region" description="Helical" evidence="6">
    <location>
        <begin position="12"/>
        <end position="34"/>
    </location>
</feature>
<proteinExistence type="predicted"/>
<dbReference type="SUPFAM" id="SSF103473">
    <property type="entry name" value="MFS general substrate transporter"/>
    <property type="match status" value="1"/>
</dbReference>
<evidence type="ECO:0000256" key="1">
    <source>
        <dbReference type="ARBA" id="ARBA00004141"/>
    </source>
</evidence>
<evidence type="ECO:0000256" key="3">
    <source>
        <dbReference type="ARBA" id="ARBA00022692"/>
    </source>
</evidence>
<evidence type="ECO:0000313" key="8">
    <source>
        <dbReference type="Proteomes" id="UP000553193"/>
    </source>
</evidence>
<evidence type="ECO:0000313" key="7">
    <source>
        <dbReference type="EMBL" id="MBB3898489.1"/>
    </source>
</evidence>
<evidence type="ECO:0000256" key="6">
    <source>
        <dbReference type="SAM" id="Phobius"/>
    </source>
</evidence>
<feature type="transmembrane region" description="Helical" evidence="6">
    <location>
        <begin position="274"/>
        <end position="293"/>
    </location>
</feature>
<keyword evidence="2" id="KW-0813">Transport</keyword>
<feature type="transmembrane region" description="Helical" evidence="6">
    <location>
        <begin position="166"/>
        <end position="185"/>
    </location>
</feature>
<dbReference type="RefSeq" id="WP_184383546.1">
    <property type="nucleotide sequence ID" value="NZ_JACIDJ010000002.1"/>
</dbReference>
<comment type="subcellular location">
    <subcellularLocation>
        <location evidence="1">Membrane</location>
        <topology evidence="1">Multi-pass membrane protein</topology>
    </subcellularLocation>
</comment>
<protein>
    <recommendedName>
        <fullName evidence="9">MFS transporter</fullName>
    </recommendedName>
</protein>
<feature type="transmembrane region" description="Helical" evidence="6">
    <location>
        <begin position="102"/>
        <end position="128"/>
    </location>
</feature>
<keyword evidence="8" id="KW-1185">Reference proteome</keyword>
<accession>A0A840AAE5</accession>
<feature type="transmembrane region" description="Helical" evidence="6">
    <location>
        <begin position="79"/>
        <end position="96"/>
    </location>
</feature>
<dbReference type="GO" id="GO:0016020">
    <property type="term" value="C:membrane"/>
    <property type="evidence" value="ECO:0007669"/>
    <property type="project" value="UniProtKB-SubCell"/>
</dbReference>
<dbReference type="GO" id="GO:0022857">
    <property type="term" value="F:transmembrane transporter activity"/>
    <property type="evidence" value="ECO:0007669"/>
    <property type="project" value="InterPro"/>
</dbReference>
<evidence type="ECO:0000256" key="5">
    <source>
        <dbReference type="ARBA" id="ARBA00023136"/>
    </source>
</evidence>
<feature type="transmembrane region" description="Helical" evidence="6">
    <location>
        <begin position="210"/>
        <end position="233"/>
    </location>
</feature>
<sequence>MPIARTSDRALIFGIAINQVLGWGTLFVPFTLFIEPMERELGWARASISGALTLGLLLSGLAAVHVGRFVDRNGGRLPLGLGGIAGALVLVAWALVESLWAFYAIWLAMGLVQATALWAPAMAVVVSLAKQPMRVITGITFITGFTATIFIPLAEALIQSFGWRGALWVLAGIQCCAGLLALWQFQGARPPPPRAGAAPFTLRATLRRPAFWGLALVLSAHSFVGVGLAAHLVPLLRERGLDEISVIWLAALHGPFQVAARGCLFALGPRARMAVVGLICMVLMPAAMVWLALAPSTFGWILVFTMGWAVADGLMSIVRAGAPAEFLGREGYGAVTGALAMASAPMRAFAPLVVALAWQWGESYTPAVWMLAVVGLLALLGFVMALLDRGRAAG</sequence>
<feature type="transmembrane region" description="Helical" evidence="6">
    <location>
        <begin position="367"/>
        <end position="387"/>
    </location>
</feature>
<keyword evidence="5 6" id="KW-0472">Membrane</keyword>
<name>A0A840AAE5_9PROT</name>
<dbReference type="InterPro" id="IPR011701">
    <property type="entry name" value="MFS"/>
</dbReference>
<dbReference type="PANTHER" id="PTHR43385">
    <property type="entry name" value="RIBOFLAVIN TRANSPORTER RIBJ"/>
    <property type="match status" value="1"/>
</dbReference>
<dbReference type="Proteomes" id="UP000553193">
    <property type="component" value="Unassembled WGS sequence"/>
</dbReference>
<evidence type="ECO:0000256" key="4">
    <source>
        <dbReference type="ARBA" id="ARBA00022989"/>
    </source>
</evidence>
<dbReference type="AlphaFoldDB" id="A0A840AAE5"/>
<keyword evidence="4 6" id="KW-1133">Transmembrane helix</keyword>
<dbReference type="PANTHER" id="PTHR43385:SF1">
    <property type="entry name" value="RIBOFLAVIN TRANSPORTER RIBJ"/>
    <property type="match status" value="1"/>
</dbReference>
<feature type="transmembrane region" description="Helical" evidence="6">
    <location>
        <begin position="245"/>
        <end position="267"/>
    </location>
</feature>
<reference evidence="7 8" key="1">
    <citation type="submission" date="2020-08" db="EMBL/GenBank/DDBJ databases">
        <title>Genomic Encyclopedia of Type Strains, Phase IV (KMG-IV): sequencing the most valuable type-strain genomes for metagenomic binning, comparative biology and taxonomic classification.</title>
        <authorList>
            <person name="Goeker M."/>
        </authorList>
    </citation>
    <scope>NUCLEOTIDE SEQUENCE [LARGE SCALE GENOMIC DNA]</scope>
    <source>
        <strain evidence="7 8">DSM 19979</strain>
    </source>
</reference>
<feature type="transmembrane region" description="Helical" evidence="6">
    <location>
        <begin position="334"/>
        <end position="361"/>
    </location>
</feature>
<dbReference type="Gene3D" id="1.20.1250.20">
    <property type="entry name" value="MFS general substrate transporter like domains"/>
    <property type="match status" value="1"/>
</dbReference>
<feature type="transmembrane region" description="Helical" evidence="6">
    <location>
        <begin position="299"/>
        <end position="322"/>
    </location>
</feature>
<comment type="caution">
    <text evidence="7">The sequence shown here is derived from an EMBL/GenBank/DDBJ whole genome shotgun (WGS) entry which is preliminary data.</text>
</comment>
<dbReference type="InterPro" id="IPR036259">
    <property type="entry name" value="MFS_trans_sf"/>
</dbReference>
<feature type="transmembrane region" description="Helical" evidence="6">
    <location>
        <begin position="135"/>
        <end position="154"/>
    </location>
</feature>
<dbReference type="EMBL" id="JACIDJ010000002">
    <property type="protein sequence ID" value="MBB3898489.1"/>
    <property type="molecule type" value="Genomic_DNA"/>
</dbReference>